<organism evidence="1 2">
    <name type="scientific">Actibacterium pelagium</name>
    <dbReference type="NCBI Taxonomy" id="2029103"/>
    <lineage>
        <taxon>Bacteria</taxon>
        <taxon>Pseudomonadati</taxon>
        <taxon>Pseudomonadota</taxon>
        <taxon>Alphaproteobacteria</taxon>
        <taxon>Rhodobacterales</taxon>
        <taxon>Roseobacteraceae</taxon>
        <taxon>Actibacterium</taxon>
    </lineage>
</organism>
<evidence type="ECO:0008006" key="3">
    <source>
        <dbReference type="Google" id="ProtNLM"/>
    </source>
</evidence>
<dbReference type="Proteomes" id="UP000606730">
    <property type="component" value="Unassembled WGS sequence"/>
</dbReference>
<dbReference type="EMBL" id="BMKN01000002">
    <property type="protein sequence ID" value="GGE50851.1"/>
    <property type="molecule type" value="Genomic_DNA"/>
</dbReference>
<reference evidence="1" key="2">
    <citation type="submission" date="2020-09" db="EMBL/GenBank/DDBJ databases">
        <authorList>
            <person name="Sun Q."/>
            <person name="Zhou Y."/>
        </authorList>
    </citation>
    <scope>NUCLEOTIDE SEQUENCE</scope>
    <source>
        <strain evidence="1">CGMCC 1.16012</strain>
    </source>
</reference>
<accession>A0A917EL78</accession>
<name>A0A917EL78_9RHOB</name>
<evidence type="ECO:0000313" key="2">
    <source>
        <dbReference type="Proteomes" id="UP000606730"/>
    </source>
</evidence>
<keyword evidence="2" id="KW-1185">Reference proteome</keyword>
<dbReference type="PANTHER" id="PTHR32329:SF2">
    <property type="entry name" value="BIFUNCTIONAL PROTEIN [INCLUDES 2-HYDROXYACYL-COA DEHYDRATASE (N-TER) AND ITS ACTIVATOR DOMAIN (C_TERM)"/>
    <property type="match status" value="1"/>
</dbReference>
<sequence>MNKVLQDSYQTYRPRPFKKDERENVTLLFGGLTWRAERALVGLFEGAGYKAESLPPATRSDLLFGRSLVDVGQCCPTAFTTGNLARTLKDKADKIGPDRVADEYVFVTAGACGACRFGQYHYSYELALRNIGMEAFRLFLVEQHEIDQSKDDDEGFQTDTHLLLGAILSVMMTDVIQDLEYQIRPYEVEFGATDAAIKKAVEDIYDAVRNRPQNKGKLGTILWHLTTDHYAKALRKAKSHFEGIKLDRLRIKPKVKITGEFYVSTVEGDANHSIHAWLEQEGAEVLPAPVAVWFDYLMRFARRKQQDRIGIHKGARKKQLMIELARRLYRGRYHSLCKALGDIPRHLPDQNELARLAQPFYDNRLNGGEGDLLVGKALYAHLHKVAHMVCELSPYGCLPNTMSIGAMAAAQGKYPDLLYAPLEIKGDSEVHVISRCQMVLTEAKARARSEFDAALKAAGLTLEEARARYEAHPEMHDPFWQVPKRGAVGTAANVVLELGGASL</sequence>
<dbReference type="InterPro" id="IPR051805">
    <property type="entry name" value="Dehydratase_Activator_Redct"/>
</dbReference>
<evidence type="ECO:0000313" key="1">
    <source>
        <dbReference type="EMBL" id="GGE50851.1"/>
    </source>
</evidence>
<comment type="caution">
    <text evidence="1">The sequence shown here is derived from an EMBL/GenBank/DDBJ whole genome shotgun (WGS) entry which is preliminary data.</text>
</comment>
<reference evidence="1" key="1">
    <citation type="journal article" date="2014" name="Int. J. Syst. Evol. Microbiol.">
        <title>Complete genome sequence of Corynebacterium casei LMG S-19264T (=DSM 44701T), isolated from a smear-ripened cheese.</title>
        <authorList>
            <consortium name="US DOE Joint Genome Institute (JGI-PGF)"/>
            <person name="Walter F."/>
            <person name="Albersmeier A."/>
            <person name="Kalinowski J."/>
            <person name="Ruckert C."/>
        </authorList>
    </citation>
    <scope>NUCLEOTIDE SEQUENCE</scope>
    <source>
        <strain evidence="1">CGMCC 1.16012</strain>
    </source>
</reference>
<dbReference type="PANTHER" id="PTHR32329">
    <property type="entry name" value="BIFUNCTIONAL PROTEIN [INCLUDES 2-HYDROXYACYL-COA DEHYDRATASE (N-TER) AND ITS ACTIVATOR DOMAIN (C_TERM)-RELATED"/>
    <property type="match status" value="1"/>
</dbReference>
<proteinExistence type="predicted"/>
<dbReference type="RefSeq" id="WP_095594984.1">
    <property type="nucleotide sequence ID" value="NZ_BMKN01000002.1"/>
</dbReference>
<dbReference type="AlphaFoldDB" id="A0A917EL78"/>
<protein>
    <recommendedName>
        <fullName evidence="3">Activator of (R)-2-hydroxyglutaryl-CoA dehydratase</fullName>
    </recommendedName>
</protein>
<dbReference type="OrthoDB" id="9780120at2"/>
<gene>
    <name evidence="1" type="ORF">GCM10011517_18270</name>
</gene>